<evidence type="ECO:0000259" key="2">
    <source>
        <dbReference type="Pfam" id="PF13966"/>
    </source>
</evidence>
<feature type="domain" description="DUF4283" evidence="3">
    <location>
        <begin position="82"/>
        <end position="150"/>
    </location>
</feature>
<gene>
    <name evidence="4" type="ordered locus">AXX17_At3g36950</name>
</gene>
<dbReference type="Pfam" id="PF13966">
    <property type="entry name" value="zf-RVT"/>
    <property type="match status" value="1"/>
</dbReference>
<protein>
    <recommendedName>
        <fullName evidence="6">Reverse transcriptase zinc-binding domain-containing protein</fullName>
    </recommendedName>
</protein>
<dbReference type="PANTHER" id="PTHR33116:SF86">
    <property type="entry name" value="REVERSE TRANSCRIPTASE DOMAIN-CONTAINING PROTEIN"/>
    <property type="match status" value="1"/>
</dbReference>
<dbReference type="InterPro" id="IPR025558">
    <property type="entry name" value="DUF4283"/>
</dbReference>
<sequence length="817" mass="92966">MSLPKIPEMLLEECKDFVSKSFVKDPKEVWTTEMLLNHSFVAVDLEDNHREDFVVKVKEDEKIGADQKAWVVHQDAQQQFEKDHRLCLVVKGLNHKHQNPGAMKNTLPKAWHLEGKIEGHVNDDGTVNFYFDTEHHLLTVLENGPYTFKGNWRESSGTQRTSPSRQLGPMITAPSQPRILHDTPPHQQVSMNTDLCQLGVTQDIPMIVAERNSKRKISDTDFLDQPTPSKQKTTQATVVEGLVTTRRKAQDPVSTLAKGEADMGMYRSKPRLVLGDFNDVKSNDEKMGGPKRSEASFNLFRRMLSVSGLHDIKTMGGWKRSIGKPKVEFSGSMLASTRKKQLHGFKASRSGPAISHLLFVDDSLVFCKANEEECHSVIDILQQYEQASGHAVNFQKLAVLYSQGIDSQVRKQLTTILGIYKTEGFGRYLGLPEFVGRNKTNAFSFIAHRMEQKLDNWYNKLLSPARKEVLLKSIITVIPTYSMSCFLLPMRLIYQITSAIRRFWWSSTKDKHKIPWIAWTKLNEPKKLGGLAIRDLKDFNIALLTKQGWRILQNPHSLMARIFKTKYFPKQSLLETEATNHSSYAWKSILQGAKLLSHGLKYLVGNGHNIKVSKDNWPSITGVEDAISWLFTKNGNYSVKLGYYIIRQLSPPQHDMYALNLASATNLFTNIWKQNAPPKIKHFWWRAVHNALPTADNLKKRKVTIDDTCQSCGEAPEDVNHLLFQCRVSREVWQHTPLQSPSGIGLIMYTPNGQFVLRGMSAIRPTSSPLEAEVEALKLAMIHLRRLGYDEVLFVEMQQSFINPSTQQSTGYDIHLY</sequence>
<dbReference type="Pfam" id="PF13456">
    <property type="entry name" value="RVT_3"/>
    <property type="match status" value="1"/>
</dbReference>
<comment type="caution">
    <text evidence="4">The sequence shown here is derived from an EMBL/GenBank/DDBJ whole genome shotgun (WGS) entry which is preliminary data.</text>
</comment>
<dbReference type="Proteomes" id="UP000078284">
    <property type="component" value="Chromosome 3"/>
</dbReference>
<feature type="domain" description="Reverse transcriptase zinc-binding" evidence="2">
    <location>
        <begin position="664"/>
        <end position="733"/>
    </location>
</feature>
<dbReference type="GO" id="GO:0003676">
    <property type="term" value="F:nucleic acid binding"/>
    <property type="evidence" value="ECO:0007669"/>
    <property type="project" value="InterPro"/>
</dbReference>
<dbReference type="GO" id="GO:0004523">
    <property type="term" value="F:RNA-DNA hybrid ribonuclease activity"/>
    <property type="evidence" value="ECO:0007669"/>
    <property type="project" value="InterPro"/>
</dbReference>
<dbReference type="PANTHER" id="PTHR33116">
    <property type="entry name" value="REVERSE TRANSCRIPTASE ZINC-BINDING DOMAIN-CONTAINING PROTEIN-RELATED-RELATED"/>
    <property type="match status" value="1"/>
</dbReference>
<evidence type="ECO:0000259" key="3">
    <source>
        <dbReference type="Pfam" id="PF14111"/>
    </source>
</evidence>
<organism evidence="4 5">
    <name type="scientific">Arabidopsis thaliana</name>
    <name type="common">Mouse-ear cress</name>
    <dbReference type="NCBI Taxonomy" id="3702"/>
    <lineage>
        <taxon>Eukaryota</taxon>
        <taxon>Viridiplantae</taxon>
        <taxon>Streptophyta</taxon>
        <taxon>Embryophyta</taxon>
        <taxon>Tracheophyta</taxon>
        <taxon>Spermatophyta</taxon>
        <taxon>Magnoliopsida</taxon>
        <taxon>eudicotyledons</taxon>
        <taxon>Gunneridae</taxon>
        <taxon>Pentapetalae</taxon>
        <taxon>rosids</taxon>
        <taxon>malvids</taxon>
        <taxon>Brassicales</taxon>
        <taxon>Brassicaceae</taxon>
        <taxon>Camelineae</taxon>
        <taxon>Arabidopsis</taxon>
    </lineage>
</organism>
<evidence type="ECO:0000313" key="4">
    <source>
        <dbReference type="EMBL" id="OAP07096.1"/>
    </source>
</evidence>
<dbReference type="InterPro" id="IPR002156">
    <property type="entry name" value="RNaseH_domain"/>
</dbReference>
<accession>A0A178VML6</accession>
<dbReference type="InterPro" id="IPR026960">
    <property type="entry name" value="RVT-Znf"/>
</dbReference>
<dbReference type="AlphaFoldDB" id="A0A178VML6"/>
<dbReference type="EMBL" id="LUHQ01000003">
    <property type="protein sequence ID" value="OAP07096.1"/>
    <property type="molecule type" value="Genomic_DNA"/>
</dbReference>
<feature type="domain" description="RNase H type-1" evidence="1">
    <location>
        <begin position="739"/>
        <end position="794"/>
    </location>
</feature>
<evidence type="ECO:0008006" key="6">
    <source>
        <dbReference type="Google" id="ProtNLM"/>
    </source>
</evidence>
<proteinExistence type="predicted"/>
<dbReference type="Pfam" id="PF14111">
    <property type="entry name" value="DUF4283"/>
    <property type="match status" value="1"/>
</dbReference>
<evidence type="ECO:0000313" key="5">
    <source>
        <dbReference type="Proteomes" id="UP000078284"/>
    </source>
</evidence>
<evidence type="ECO:0000259" key="1">
    <source>
        <dbReference type="Pfam" id="PF13456"/>
    </source>
</evidence>
<name>A0A178VML6_ARATH</name>
<reference evidence="5" key="1">
    <citation type="journal article" date="2016" name="Proc. Natl. Acad. Sci. U.S.A.">
        <title>Chromosome-level assembly of Arabidopsis thaliana Ler reveals the extent of translocation and inversion polymorphisms.</title>
        <authorList>
            <person name="Zapata L."/>
            <person name="Ding J."/>
            <person name="Willing E.M."/>
            <person name="Hartwig B."/>
            <person name="Bezdan D."/>
            <person name="Jiao W.B."/>
            <person name="Patel V."/>
            <person name="Velikkakam James G."/>
            <person name="Koornneef M."/>
            <person name="Ossowski S."/>
            <person name="Schneeberger K."/>
        </authorList>
    </citation>
    <scope>NUCLEOTIDE SEQUENCE [LARGE SCALE GENOMIC DNA]</scope>
    <source>
        <strain evidence="5">cv. Landsberg erecta</strain>
    </source>
</reference>